<dbReference type="Proteomes" id="UP000178851">
    <property type="component" value="Unassembled WGS sequence"/>
</dbReference>
<protein>
    <submittedName>
        <fullName evidence="2">Uncharacterized protein</fullName>
    </submittedName>
</protein>
<comment type="caution">
    <text evidence="2">The sequence shown here is derived from an EMBL/GenBank/DDBJ whole genome shotgun (WGS) entry which is preliminary data.</text>
</comment>
<dbReference type="AlphaFoldDB" id="A0A1F7YGU5"/>
<accession>A0A1F7YGU5</accession>
<evidence type="ECO:0000256" key="1">
    <source>
        <dbReference type="SAM" id="MobiDB-lite"/>
    </source>
</evidence>
<organism evidence="2 3">
    <name type="scientific">Candidatus Woesebacteria bacterium RIFCSPHIGHO2_01_FULL_39_28</name>
    <dbReference type="NCBI Taxonomy" id="1802496"/>
    <lineage>
        <taxon>Bacteria</taxon>
        <taxon>Candidatus Woeseibacteriota</taxon>
    </lineage>
</organism>
<gene>
    <name evidence="2" type="ORF">A2627_05860</name>
</gene>
<feature type="compositionally biased region" description="Basic and acidic residues" evidence="1">
    <location>
        <begin position="24"/>
        <end position="36"/>
    </location>
</feature>
<proteinExistence type="predicted"/>
<evidence type="ECO:0000313" key="3">
    <source>
        <dbReference type="Proteomes" id="UP000178851"/>
    </source>
</evidence>
<name>A0A1F7YGU5_9BACT</name>
<reference evidence="2 3" key="1">
    <citation type="journal article" date="2016" name="Nat. Commun.">
        <title>Thousands of microbial genomes shed light on interconnected biogeochemical processes in an aquifer system.</title>
        <authorList>
            <person name="Anantharaman K."/>
            <person name="Brown C.T."/>
            <person name="Hug L.A."/>
            <person name="Sharon I."/>
            <person name="Castelle C.J."/>
            <person name="Probst A.J."/>
            <person name="Thomas B.C."/>
            <person name="Singh A."/>
            <person name="Wilkins M.J."/>
            <person name="Karaoz U."/>
            <person name="Brodie E.L."/>
            <person name="Williams K.H."/>
            <person name="Hubbard S.S."/>
            <person name="Banfield J.F."/>
        </authorList>
    </citation>
    <scope>NUCLEOTIDE SEQUENCE [LARGE SCALE GENOMIC DNA]</scope>
</reference>
<sequence length="232" mass="25887">MAGEPVGEEVGATAATQSNSVLARADRSRRNWENRRPWSPSSSTPAVEIQDILTPVVVAPEPPVKSDLAQEFFQKPIETRFENPLGEVVTDNKDKTRLEWKIDENRSIYLRPATFAVDKQYEEAVKIGKDLLQSFIQGQTIRIMEDEHGQPFELRDRVAKAILAGIEASSVSNIKPLTGSTSLTELTNEGHSFVIEKQENLGPARDKMTTLKWVAEEDVRALRDAQTAKTDT</sequence>
<dbReference type="EMBL" id="MGGI01000013">
    <property type="protein sequence ID" value="OGM26390.1"/>
    <property type="molecule type" value="Genomic_DNA"/>
</dbReference>
<feature type="region of interest" description="Disordered" evidence="1">
    <location>
        <begin position="1"/>
        <end position="45"/>
    </location>
</feature>
<evidence type="ECO:0000313" key="2">
    <source>
        <dbReference type="EMBL" id="OGM26390.1"/>
    </source>
</evidence>